<sequence>MSEIRSTDDNLRIWWEAVLGGDTLAYSHVHELLHPVLYRYAFAMLNDEALANDVVQELFIKIWFKKERIGMLQNVRAFWLTALRRQTLNQLRSLRRLQILPPSEPDIEFSTEDIIITAEQQQDLKAKIARYLNELPKRQKEIIYLYYYEELSYDEIAGVMDINYQSVLNLMQKALKQLRELVSHLPLLGPVWLAAKIFF</sequence>
<reference evidence="7" key="1">
    <citation type="submission" date="2022-10" db="EMBL/GenBank/DDBJ databases">
        <title>Chitinophaga sp. nov., isolated from soil.</title>
        <authorList>
            <person name="Jeon C.O."/>
        </authorList>
    </citation>
    <scope>NUCLEOTIDE SEQUENCE</scope>
    <source>
        <strain evidence="7">R8</strain>
    </source>
</reference>
<evidence type="ECO:0000313" key="7">
    <source>
        <dbReference type="EMBL" id="UYQ92411.1"/>
    </source>
</evidence>
<evidence type="ECO:0000256" key="4">
    <source>
        <dbReference type="ARBA" id="ARBA00023163"/>
    </source>
</evidence>
<gene>
    <name evidence="7" type="ORF">MKQ68_20210</name>
</gene>
<feature type="domain" description="RNA polymerase sigma-70 region 2" evidence="5">
    <location>
        <begin position="32"/>
        <end position="96"/>
    </location>
</feature>
<dbReference type="InterPro" id="IPR039425">
    <property type="entry name" value="RNA_pol_sigma-70-like"/>
</dbReference>
<name>A0ABY6J233_9BACT</name>
<comment type="similarity">
    <text evidence="1">Belongs to the sigma-70 factor family. ECF subfamily.</text>
</comment>
<dbReference type="Pfam" id="PF04542">
    <property type="entry name" value="Sigma70_r2"/>
    <property type="match status" value="1"/>
</dbReference>
<dbReference type="InterPro" id="IPR013325">
    <property type="entry name" value="RNA_pol_sigma_r2"/>
</dbReference>
<proteinExistence type="inferred from homology"/>
<organism evidence="7 8">
    <name type="scientific">Chitinophaga horti</name>
    <dbReference type="NCBI Taxonomy" id="2920382"/>
    <lineage>
        <taxon>Bacteria</taxon>
        <taxon>Pseudomonadati</taxon>
        <taxon>Bacteroidota</taxon>
        <taxon>Chitinophagia</taxon>
        <taxon>Chitinophagales</taxon>
        <taxon>Chitinophagaceae</taxon>
        <taxon>Chitinophaga</taxon>
    </lineage>
</organism>
<feature type="domain" description="RNA polymerase sigma factor 70 region 4 type 2" evidence="6">
    <location>
        <begin position="127"/>
        <end position="178"/>
    </location>
</feature>
<dbReference type="RefSeq" id="WP_264280679.1">
    <property type="nucleotide sequence ID" value="NZ_CP107006.1"/>
</dbReference>
<dbReference type="PANTHER" id="PTHR43133">
    <property type="entry name" value="RNA POLYMERASE ECF-TYPE SIGMA FACTO"/>
    <property type="match status" value="1"/>
</dbReference>
<dbReference type="PANTHER" id="PTHR43133:SF46">
    <property type="entry name" value="RNA POLYMERASE SIGMA-70 FACTOR ECF SUBFAMILY"/>
    <property type="match status" value="1"/>
</dbReference>
<dbReference type="Gene3D" id="1.10.10.10">
    <property type="entry name" value="Winged helix-like DNA-binding domain superfamily/Winged helix DNA-binding domain"/>
    <property type="match status" value="1"/>
</dbReference>
<keyword evidence="4" id="KW-0804">Transcription</keyword>
<protein>
    <submittedName>
        <fullName evidence="7">Sigma-70 family RNA polymerase sigma factor</fullName>
    </submittedName>
</protein>
<keyword evidence="2" id="KW-0805">Transcription regulation</keyword>
<dbReference type="InterPro" id="IPR036388">
    <property type="entry name" value="WH-like_DNA-bd_sf"/>
</dbReference>
<keyword evidence="8" id="KW-1185">Reference proteome</keyword>
<dbReference type="EMBL" id="CP107006">
    <property type="protein sequence ID" value="UYQ92411.1"/>
    <property type="molecule type" value="Genomic_DNA"/>
</dbReference>
<evidence type="ECO:0000256" key="3">
    <source>
        <dbReference type="ARBA" id="ARBA00023082"/>
    </source>
</evidence>
<dbReference type="InterPro" id="IPR014284">
    <property type="entry name" value="RNA_pol_sigma-70_dom"/>
</dbReference>
<evidence type="ECO:0000313" key="8">
    <source>
        <dbReference type="Proteomes" id="UP001162741"/>
    </source>
</evidence>
<evidence type="ECO:0000256" key="1">
    <source>
        <dbReference type="ARBA" id="ARBA00010641"/>
    </source>
</evidence>
<dbReference type="NCBIfam" id="TIGR02937">
    <property type="entry name" value="sigma70-ECF"/>
    <property type="match status" value="1"/>
</dbReference>
<dbReference type="InterPro" id="IPR013249">
    <property type="entry name" value="RNA_pol_sigma70_r4_t2"/>
</dbReference>
<evidence type="ECO:0000256" key="2">
    <source>
        <dbReference type="ARBA" id="ARBA00023015"/>
    </source>
</evidence>
<evidence type="ECO:0000259" key="6">
    <source>
        <dbReference type="Pfam" id="PF08281"/>
    </source>
</evidence>
<accession>A0ABY6J233</accession>
<dbReference type="InterPro" id="IPR013324">
    <property type="entry name" value="RNA_pol_sigma_r3/r4-like"/>
</dbReference>
<dbReference type="SUPFAM" id="SSF88659">
    <property type="entry name" value="Sigma3 and sigma4 domains of RNA polymerase sigma factors"/>
    <property type="match status" value="1"/>
</dbReference>
<dbReference type="InterPro" id="IPR007627">
    <property type="entry name" value="RNA_pol_sigma70_r2"/>
</dbReference>
<evidence type="ECO:0000259" key="5">
    <source>
        <dbReference type="Pfam" id="PF04542"/>
    </source>
</evidence>
<dbReference type="Proteomes" id="UP001162741">
    <property type="component" value="Chromosome"/>
</dbReference>
<keyword evidence="3" id="KW-0731">Sigma factor</keyword>
<dbReference type="Gene3D" id="1.10.1740.10">
    <property type="match status" value="1"/>
</dbReference>
<dbReference type="Pfam" id="PF08281">
    <property type="entry name" value="Sigma70_r4_2"/>
    <property type="match status" value="1"/>
</dbReference>
<dbReference type="SUPFAM" id="SSF88946">
    <property type="entry name" value="Sigma2 domain of RNA polymerase sigma factors"/>
    <property type="match status" value="1"/>
</dbReference>